<dbReference type="InParanoid" id="A0A0V0QWY8"/>
<dbReference type="AlphaFoldDB" id="A0A0V0QWY8"/>
<keyword evidence="1" id="KW-0472">Membrane</keyword>
<evidence type="ECO:0000313" key="4">
    <source>
        <dbReference type="Proteomes" id="UP000054937"/>
    </source>
</evidence>
<evidence type="ECO:0000313" key="3">
    <source>
        <dbReference type="EMBL" id="KRX06605.1"/>
    </source>
</evidence>
<evidence type="ECO:0000256" key="2">
    <source>
        <dbReference type="SAM" id="SignalP"/>
    </source>
</evidence>
<keyword evidence="2" id="KW-0732">Signal</keyword>
<dbReference type="EMBL" id="LDAU01000094">
    <property type="protein sequence ID" value="KRX06605.1"/>
    <property type="molecule type" value="Genomic_DNA"/>
</dbReference>
<dbReference type="Proteomes" id="UP000054937">
    <property type="component" value="Unassembled WGS sequence"/>
</dbReference>
<feature type="transmembrane region" description="Helical" evidence="1">
    <location>
        <begin position="117"/>
        <end position="132"/>
    </location>
</feature>
<keyword evidence="1" id="KW-1133">Transmembrane helix</keyword>
<gene>
    <name evidence="3" type="ORF">PPERSA_13084</name>
</gene>
<keyword evidence="4" id="KW-1185">Reference proteome</keyword>
<accession>A0A0V0QWY8</accession>
<name>A0A0V0QWY8_PSEPJ</name>
<sequence>MRKTCLLLVVLLLIQQSYQYTFAVQKNCFSEIYDVKDCDSDCFDKIGEKCYKKDSEVYKSSQCEYVRENSDEFSENETWDEEFGIQWHGCFNKCKDALSGEAEDYMSDYIKCGAENLSFYLVLFIALLGFLMY</sequence>
<evidence type="ECO:0008006" key="5">
    <source>
        <dbReference type="Google" id="ProtNLM"/>
    </source>
</evidence>
<comment type="caution">
    <text evidence="3">The sequence shown here is derived from an EMBL/GenBank/DDBJ whole genome shotgun (WGS) entry which is preliminary data.</text>
</comment>
<organism evidence="3 4">
    <name type="scientific">Pseudocohnilembus persalinus</name>
    <name type="common">Ciliate</name>
    <dbReference type="NCBI Taxonomy" id="266149"/>
    <lineage>
        <taxon>Eukaryota</taxon>
        <taxon>Sar</taxon>
        <taxon>Alveolata</taxon>
        <taxon>Ciliophora</taxon>
        <taxon>Intramacronucleata</taxon>
        <taxon>Oligohymenophorea</taxon>
        <taxon>Scuticociliatia</taxon>
        <taxon>Philasterida</taxon>
        <taxon>Pseudocohnilembidae</taxon>
        <taxon>Pseudocohnilembus</taxon>
    </lineage>
</organism>
<keyword evidence="1" id="KW-0812">Transmembrane</keyword>
<evidence type="ECO:0000256" key="1">
    <source>
        <dbReference type="SAM" id="Phobius"/>
    </source>
</evidence>
<feature type="signal peptide" evidence="2">
    <location>
        <begin position="1"/>
        <end position="19"/>
    </location>
</feature>
<reference evidence="3 4" key="1">
    <citation type="journal article" date="2015" name="Sci. Rep.">
        <title>Genome of the facultative scuticociliatosis pathogen Pseudocohnilembus persalinus provides insight into its virulence through horizontal gene transfer.</title>
        <authorList>
            <person name="Xiong J."/>
            <person name="Wang G."/>
            <person name="Cheng J."/>
            <person name="Tian M."/>
            <person name="Pan X."/>
            <person name="Warren A."/>
            <person name="Jiang C."/>
            <person name="Yuan D."/>
            <person name="Miao W."/>
        </authorList>
    </citation>
    <scope>NUCLEOTIDE SEQUENCE [LARGE SCALE GENOMIC DNA]</scope>
    <source>
        <strain evidence="3">36N120E</strain>
    </source>
</reference>
<protein>
    <recommendedName>
        <fullName evidence="5">Transmembrane protein</fullName>
    </recommendedName>
</protein>
<feature type="chain" id="PRO_5006867619" description="Transmembrane protein" evidence="2">
    <location>
        <begin position="20"/>
        <end position="133"/>
    </location>
</feature>
<proteinExistence type="predicted"/>